<dbReference type="InterPro" id="IPR011032">
    <property type="entry name" value="GroES-like_sf"/>
</dbReference>
<comment type="caution">
    <text evidence="4">The sequence shown here is derived from an EMBL/GenBank/DDBJ whole genome shotgun (WGS) entry which is preliminary data.</text>
</comment>
<dbReference type="Gene3D" id="3.40.50.720">
    <property type="entry name" value="NAD(P)-binding Rossmann-like Domain"/>
    <property type="match status" value="1"/>
</dbReference>
<dbReference type="PANTHER" id="PTHR45348:SF2">
    <property type="entry name" value="ZINC-TYPE ALCOHOL DEHYDROGENASE-LIKE PROTEIN C2E1P3.01"/>
    <property type="match status" value="1"/>
</dbReference>
<keyword evidence="2" id="KW-0560">Oxidoreductase</keyword>
<reference evidence="4 5" key="1">
    <citation type="submission" date="2019-06" db="EMBL/GenBank/DDBJ databases">
        <title>Genome Sequence of the Brown Rot Fungal Pathogen Monilinia fructicola.</title>
        <authorList>
            <person name="De Miccolis Angelini R.M."/>
            <person name="Landi L."/>
            <person name="Abate D."/>
            <person name="Pollastro S."/>
            <person name="Romanazzi G."/>
            <person name="Faretra F."/>
        </authorList>
    </citation>
    <scope>NUCLEOTIDE SEQUENCE [LARGE SCALE GENOMIC DNA]</scope>
    <source>
        <strain evidence="4 5">Mfrc123</strain>
    </source>
</reference>
<dbReference type="SMART" id="SM00829">
    <property type="entry name" value="PKS_ER"/>
    <property type="match status" value="1"/>
</dbReference>
<dbReference type="Pfam" id="PF08240">
    <property type="entry name" value="ADH_N"/>
    <property type="match status" value="1"/>
</dbReference>
<name>A0A5M9JF34_MONFR</name>
<dbReference type="SUPFAM" id="SSF50129">
    <property type="entry name" value="GroES-like"/>
    <property type="match status" value="1"/>
</dbReference>
<gene>
    <name evidence="4" type="ORF">EYC84_010295</name>
</gene>
<dbReference type="Proteomes" id="UP000322873">
    <property type="component" value="Unassembled WGS sequence"/>
</dbReference>
<dbReference type="InterPro" id="IPR047122">
    <property type="entry name" value="Trans-enoyl_RdTase-like"/>
</dbReference>
<dbReference type="GO" id="GO:0016651">
    <property type="term" value="F:oxidoreductase activity, acting on NAD(P)H"/>
    <property type="evidence" value="ECO:0007669"/>
    <property type="project" value="InterPro"/>
</dbReference>
<protein>
    <recommendedName>
        <fullName evidence="3">Enoyl reductase (ER) domain-containing protein</fullName>
    </recommendedName>
</protein>
<evidence type="ECO:0000313" key="4">
    <source>
        <dbReference type="EMBL" id="KAA8567260.1"/>
    </source>
</evidence>
<dbReference type="EMBL" id="VICG01000011">
    <property type="protein sequence ID" value="KAA8567260.1"/>
    <property type="molecule type" value="Genomic_DNA"/>
</dbReference>
<dbReference type="InterPro" id="IPR036291">
    <property type="entry name" value="NAD(P)-bd_dom_sf"/>
</dbReference>
<dbReference type="InterPro" id="IPR013154">
    <property type="entry name" value="ADH-like_N"/>
</dbReference>
<sequence length="308" mass="33024">MSSALQNQGIVKTAVGKANWQTVSENPSPRAKGNTLLGCDFAGIVVEVGKDVRKGWKRGDGIAGVAHGGNDIEPEDGTFASYIMVKGDVAFHIPPSISFEQASSLGCGVTTVASATGTLAIQFARLSGLEVITTSSPRNFQLLKDLGADHVLDYKSSSLTPGSIAPLAELIFVLSLETNFTTCLTRLLLHLAPRFCADALSTSADNLYVNLMGVEMPRDDVKNVFFLGYSVTGEEYEIEGDIWPAASEDFELGKKIFTLLEGLLENGLIRNHPLRIMNGGLAGILEGLREMKEGKVSGEKLVYRIGEQ</sequence>
<comment type="similarity">
    <text evidence="1">Belongs to the zinc-containing alcohol dehydrogenase family.</text>
</comment>
<evidence type="ECO:0000256" key="2">
    <source>
        <dbReference type="ARBA" id="ARBA00023002"/>
    </source>
</evidence>
<dbReference type="PANTHER" id="PTHR45348">
    <property type="entry name" value="HYPOTHETICAL OXIDOREDUCTASE (EUROFUNG)"/>
    <property type="match status" value="1"/>
</dbReference>
<dbReference type="VEuPathDB" id="FungiDB:MFRU_007g03040"/>
<dbReference type="CDD" id="cd08249">
    <property type="entry name" value="enoyl_reductase_like"/>
    <property type="match status" value="1"/>
</dbReference>
<organism evidence="4 5">
    <name type="scientific">Monilinia fructicola</name>
    <name type="common">Brown rot fungus</name>
    <name type="synonym">Ciboria fructicola</name>
    <dbReference type="NCBI Taxonomy" id="38448"/>
    <lineage>
        <taxon>Eukaryota</taxon>
        <taxon>Fungi</taxon>
        <taxon>Dikarya</taxon>
        <taxon>Ascomycota</taxon>
        <taxon>Pezizomycotina</taxon>
        <taxon>Leotiomycetes</taxon>
        <taxon>Helotiales</taxon>
        <taxon>Sclerotiniaceae</taxon>
        <taxon>Monilinia</taxon>
    </lineage>
</organism>
<dbReference type="Gene3D" id="3.90.180.10">
    <property type="entry name" value="Medium-chain alcohol dehydrogenases, catalytic domain"/>
    <property type="match status" value="1"/>
</dbReference>
<accession>A0A5M9JF34</accession>
<proteinExistence type="inferred from homology"/>
<dbReference type="SUPFAM" id="SSF51735">
    <property type="entry name" value="NAD(P)-binding Rossmann-fold domains"/>
    <property type="match status" value="1"/>
</dbReference>
<evidence type="ECO:0000259" key="3">
    <source>
        <dbReference type="SMART" id="SM00829"/>
    </source>
</evidence>
<dbReference type="AlphaFoldDB" id="A0A5M9JF34"/>
<feature type="domain" description="Enoyl reductase (ER)" evidence="3">
    <location>
        <begin position="13"/>
        <end position="302"/>
    </location>
</feature>
<evidence type="ECO:0000313" key="5">
    <source>
        <dbReference type="Proteomes" id="UP000322873"/>
    </source>
</evidence>
<keyword evidence="5" id="KW-1185">Reference proteome</keyword>
<dbReference type="InterPro" id="IPR020843">
    <property type="entry name" value="ER"/>
</dbReference>
<evidence type="ECO:0000256" key="1">
    <source>
        <dbReference type="ARBA" id="ARBA00008072"/>
    </source>
</evidence>